<proteinExistence type="predicted"/>
<reference evidence="2 3" key="1">
    <citation type="journal article" date="2024" name="Nat. Commun.">
        <title>Phylogenomics reveals the evolutionary origins of lichenization in chlorophyte algae.</title>
        <authorList>
            <person name="Puginier C."/>
            <person name="Libourel C."/>
            <person name="Otte J."/>
            <person name="Skaloud P."/>
            <person name="Haon M."/>
            <person name="Grisel S."/>
            <person name="Petersen M."/>
            <person name="Berrin J.G."/>
            <person name="Delaux P.M."/>
            <person name="Dal Grande F."/>
            <person name="Keller J."/>
        </authorList>
    </citation>
    <scope>NUCLEOTIDE SEQUENCE [LARGE SCALE GENOMIC DNA]</scope>
    <source>
        <strain evidence="2 3">SAG 216-7</strain>
    </source>
</reference>
<accession>A0ABR2YF45</accession>
<dbReference type="PANTHER" id="PTHR37204:SF1">
    <property type="entry name" value="TRANSMEMBRANE PROTEIN"/>
    <property type="match status" value="1"/>
</dbReference>
<evidence type="ECO:0000313" key="3">
    <source>
        <dbReference type="Proteomes" id="UP001491310"/>
    </source>
</evidence>
<organism evidence="2 3">
    <name type="scientific">Coccomyxa subellipsoidea</name>
    <dbReference type="NCBI Taxonomy" id="248742"/>
    <lineage>
        <taxon>Eukaryota</taxon>
        <taxon>Viridiplantae</taxon>
        <taxon>Chlorophyta</taxon>
        <taxon>core chlorophytes</taxon>
        <taxon>Trebouxiophyceae</taxon>
        <taxon>Trebouxiophyceae incertae sedis</taxon>
        <taxon>Coccomyxaceae</taxon>
        <taxon>Coccomyxa</taxon>
    </lineage>
</organism>
<evidence type="ECO:0000313" key="2">
    <source>
        <dbReference type="EMBL" id="KAK9904105.1"/>
    </source>
</evidence>
<protein>
    <recommendedName>
        <fullName evidence="4">Protein kinase A anchor protein nuclear localisation signal domain-containing protein</fullName>
    </recommendedName>
</protein>
<evidence type="ECO:0008006" key="4">
    <source>
        <dbReference type="Google" id="ProtNLM"/>
    </source>
</evidence>
<comment type="caution">
    <text evidence="2">The sequence shown here is derived from an EMBL/GenBank/DDBJ whole genome shotgun (WGS) entry which is preliminary data.</text>
</comment>
<dbReference type="EMBL" id="JALJOT010000013">
    <property type="protein sequence ID" value="KAK9904105.1"/>
    <property type="molecule type" value="Genomic_DNA"/>
</dbReference>
<keyword evidence="3" id="KW-1185">Reference proteome</keyword>
<gene>
    <name evidence="2" type="ORF">WJX75_004657</name>
</gene>
<dbReference type="PANTHER" id="PTHR37204">
    <property type="entry name" value="TRANSMEMBRANE PROTEIN"/>
    <property type="match status" value="1"/>
</dbReference>
<dbReference type="Proteomes" id="UP001491310">
    <property type="component" value="Unassembled WGS sequence"/>
</dbReference>
<sequence>MPVYTALQFEERSDTVMERARSLSPRRRTRPVRHQEDPSRTKKGRSAGRLPRATVVLLIPLVYLGLWTARWIWQERPVEVCSARLNPLQLWASSRQMNIARRRLYDDLEAQLGQTGLMLGREQTQGLDARSLFRERDGLVEPALQPLQTPVRAIVLHIGDASAARALSAAVERHLSPLAQDAGLWLQDPSKLHATLFHASAHEYPVEASSAEVATEVKAVERSAVHLCPIEVVLERIIATPTGNVLACWQILGGSDPAAVRRALRGALPRAPPAEQQTVQDPAILHTTLARLLRLPRTSAGRVLRSGVPDGAALLRSAVARISSELCGLRATLPTLWFVEEEDLLALALNGRMRRHPVQMLCQRPPPLLANVETIRKVAANQFPFS</sequence>
<evidence type="ECO:0000256" key="1">
    <source>
        <dbReference type="SAM" id="MobiDB-lite"/>
    </source>
</evidence>
<name>A0ABR2YF45_9CHLO</name>
<feature type="region of interest" description="Disordered" evidence="1">
    <location>
        <begin position="15"/>
        <end position="47"/>
    </location>
</feature>